<evidence type="ECO:0000313" key="3">
    <source>
        <dbReference type="Proteomes" id="UP000410984"/>
    </source>
</evidence>
<name>A0A509ECX4_9HYPH</name>
<organism evidence="2 3">
    <name type="scientific">Methylobacterium symbioticum</name>
    <dbReference type="NCBI Taxonomy" id="2584084"/>
    <lineage>
        <taxon>Bacteria</taxon>
        <taxon>Pseudomonadati</taxon>
        <taxon>Pseudomonadota</taxon>
        <taxon>Alphaproteobacteria</taxon>
        <taxon>Hyphomicrobiales</taxon>
        <taxon>Methylobacteriaceae</taxon>
        <taxon>Methylobacterium</taxon>
    </lineage>
</organism>
<feature type="compositionally biased region" description="Basic and acidic residues" evidence="1">
    <location>
        <begin position="39"/>
        <end position="49"/>
    </location>
</feature>
<evidence type="ECO:0000256" key="1">
    <source>
        <dbReference type="SAM" id="MobiDB-lite"/>
    </source>
</evidence>
<accession>A0A509ECX4</accession>
<sequence length="49" mass="5130">MADDRRDTPPKPPQGPATGADRPRPEPQPGPHSPAPPTDKPHDGARTGT</sequence>
<dbReference type="Proteomes" id="UP000410984">
    <property type="component" value="Unassembled WGS sequence"/>
</dbReference>
<gene>
    <name evidence="2" type="ORF">MET9862_02720</name>
</gene>
<keyword evidence="3" id="KW-1185">Reference proteome</keyword>
<proteinExistence type="predicted"/>
<dbReference type="AlphaFoldDB" id="A0A509ECX4"/>
<dbReference type="EMBL" id="CABFPH010000035">
    <property type="protein sequence ID" value="VUD72126.1"/>
    <property type="molecule type" value="Genomic_DNA"/>
</dbReference>
<feature type="compositionally biased region" description="Pro residues" evidence="1">
    <location>
        <begin position="26"/>
        <end position="38"/>
    </location>
</feature>
<evidence type="ECO:0000313" key="2">
    <source>
        <dbReference type="EMBL" id="VUD72126.1"/>
    </source>
</evidence>
<protein>
    <submittedName>
        <fullName evidence="2">Uncharacterized protein</fullName>
    </submittedName>
</protein>
<feature type="region of interest" description="Disordered" evidence="1">
    <location>
        <begin position="1"/>
        <end position="49"/>
    </location>
</feature>
<reference evidence="2 3" key="1">
    <citation type="submission" date="2019-06" db="EMBL/GenBank/DDBJ databases">
        <authorList>
            <person name="Rodrigo-Torres L."/>
            <person name="Arahal R. D."/>
            <person name="Lucena T."/>
        </authorList>
    </citation>
    <scope>NUCLEOTIDE SEQUENCE [LARGE SCALE GENOMIC DNA]</scope>
    <source>
        <strain evidence="2 3">SB0023/3</strain>
    </source>
</reference>